<dbReference type="AlphaFoldDB" id="A0AAD8NAL1"/>
<sequence>MGIITLGILQDFLAGTFYALQLVQKCIFSTLQRENHQAAPVSLTPTKELVDSQEEKRVEVENLVENSVVDADRVRHVGAPVAGTGIDQGSSSRGNSDILLWQDLEISSEFVGLLDLIMERYPATFECLVAKGDMFYTMELNMLCTSVSEFLRTSITEFSTDIITEYRDLFDDLQERGFRVHWLVNHLNYIEQVQFSQNGLHAIDSCTGDAKTKDVQSYCLEKIQKI</sequence>
<keyword evidence="2" id="KW-1185">Reference proteome</keyword>
<comment type="caution">
    <text evidence="1">The sequence shown here is derived from an EMBL/GenBank/DDBJ whole genome shotgun (WGS) entry which is preliminary data.</text>
</comment>
<proteinExistence type="predicted"/>
<reference evidence="1" key="1">
    <citation type="submission" date="2023-02" db="EMBL/GenBank/DDBJ databases">
        <title>Genome of toxic invasive species Heracleum sosnowskyi carries increased number of genes despite the absence of recent whole-genome duplications.</title>
        <authorList>
            <person name="Schelkunov M."/>
            <person name="Shtratnikova V."/>
            <person name="Makarenko M."/>
            <person name="Klepikova A."/>
            <person name="Omelchenko D."/>
            <person name="Novikova G."/>
            <person name="Obukhova E."/>
            <person name="Bogdanov V."/>
            <person name="Penin A."/>
            <person name="Logacheva M."/>
        </authorList>
    </citation>
    <scope>NUCLEOTIDE SEQUENCE</scope>
    <source>
        <strain evidence="1">Hsosn_3</strain>
        <tissue evidence="1">Leaf</tissue>
    </source>
</reference>
<protein>
    <submittedName>
        <fullName evidence="1">Uncharacterized protein</fullName>
    </submittedName>
</protein>
<dbReference type="Proteomes" id="UP001237642">
    <property type="component" value="Unassembled WGS sequence"/>
</dbReference>
<accession>A0AAD8NAL1</accession>
<name>A0AAD8NAL1_9APIA</name>
<evidence type="ECO:0000313" key="2">
    <source>
        <dbReference type="Proteomes" id="UP001237642"/>
    </source>
</evidence>
<evidence type="ECO:0000313" key="1">
    <source>
        <dbReference type="EMBL" id="KAK1402949.1"/>
    </source>
</evidence>
<gene>
    <name evidence="1" type="ORF">POM88_002554</name>
</gene>
<organism evidence="1 2">
    <name type="scientific">Heracleum sosnowskyi</name>
    <dbReference type="NCBI Taxonomy" id="360622"/>
    <lineage>
        <taxon>Eukaryota</taxon>
        <taxon>Viridiplantae</taxon>
        <taxon>Streptophyta</taxon>
        <taxon>Embryophyta</taxon>
        <taxon>Tracheophyta</taxon>
        <taxon>Spermatophyta</taxon>
        <taxon>Magnoliopsida</taxon>
        <taxon>eudicotyledons</taxon>
        <taxon>Gunneridae</taxon>
        <taxon>Pentapetalae</taxon>
        <taxon>asterids</taxon>
        <taxon>campanulids</taxon>
        <taxon>Apiales</taxon>
        <taxon>Apiaceae</taxon>
        <taxon>Apioideae</taxon>
        <taxon>apioid superclade</taxon>
        <taxon>Tordylieae</taxon>
        <taxon>Tordyliinae</taxon>
        <taxon>Heracleum</taxon>
    </lineage>
</organism>
<reference evidence="1" key="2">
    <citation type="submission" date="2023-05" db="EMBL/GenBank/DDBJ databases">
        <authorList>
            <person name="Schelkunov M.I."/>
        </authorList>
    </citation>
    <scope>NUCLEOTIDE SEQUENCE</scope>
    <source>
        <strain evidence="1">Hsosn_3</strain>
        <tissue evidence="1">Leaf</tissue>
    </source>
</reference>
<dbReference type="EMBL" id="JAUIZM010000001">
    <property type="protein sequence ID" value="KAK1402949.1"/>
    <property type="molecule type" value="Genomic_DNA"/>
</dbReference>